<comment type="caution">
    <text evidence="1">The sequence shown here is derived from an EMBL/GenBank/DDBJ whole genome shotgun (WGS) entry which is preliminary data.</text>
</comment>
<feature type="non-terminal residue" evidence="1">
    <location>
        <position position="60"/>
    </location>
</feature>
<proteinExistence type="predicted"/>
<dbReference type="EMBL" id="PGOL01003462">
    <property type="protein sequence ID" value="PKI40932.1"/>
    <property type="molecule type" value="Genomic_DNA"/>
</dbReference>
<organism evidence="1 2">
    <name type="scientific">Punica granatum</name>
    <name type="common">Pomegranate</name>
    <dbReference type="NCBI Taxonomy" id="22663"/>
    <lineage>
        <taxon>Eukaryota</taxon>
        <taxon>Viridiplantae</taxon>
        <taxon>Streptophyta</taxon>
        <taxon>Embryophyta</taxon>
        <taxon>Tracheophyta</taxon>
        <taxon>Spermatophyta</taxon>
        <taxon>Magnoliopsida</taxon>
        <taxon>eudicotyledons</taxon>
        <taxon>Gunneridae</taxon>
        <taxon>Pentapetalae</taxon>
        <taxon>rosids</taxon>
        <taxon>malvids</taxon>
        <taxon>Myrtales</taxon>
        <taxon>Lythraceae</taxon>
        <taxon>Punica</taxon>
    </lineage>
</organism>
<name>A0A2I0IAB7_PUNGR</name>
<accession>A0A2I0IAB7</accession>
<reference evidence="1 2" key="1">
    <citation type="submission" date="2017-11" db="EMBL/GenBank/DDBJ databases">
        <title>De-novo sequencing of pomegranate (Punica granatum L.) genome.</title>
        <authorList>
            <person name="Akparov Z."/>
            <person name="Amiraslanov A."/>
            <person name="Hajiyeva S."/>
            <person name="Abbasov M."/>
            <person name="Kaur K."/>
            <person name="Hamwieh A."/>
            <person name="Solovyev V."/>
            <person name="Salamov A."/>
            <person name="Braich B."/>
            <person name="Kosarev P."/>
            <person name="Mahmoud A."/>
            <person name="Hajiyev E."/>
            <person name="Babayeva S."/>
            <person name="Izzatullayeva V."/>
            <person name="Mammadov A."/>
            <person name="Mammadov A."/>
            <person name="Sharifova S."/>
            <person name="Ojaghi J."/>
            <person name="Eynullazada K."/>
            <person name="Bayramov B."/>
            <person name="Abdulazimova A."/>
            <person name="Shahmuradov I."/>
        </authorList>
    </citation>
    <scope>NUCLEOTIDE SEQUENCE [LARGE SCALE GENOMIC DNA]</scope>
    <source>
        <strain evidence="2">cv. AG2017</strain>
        <tissue evidence="1">Leaf</tissue>
    </source>
</reference>
<dbReference type="Proteomes" id="UP000233551">
    <property type="component" value="Unassembled WGS sequence"/>
</dbReference>
<gene>
    <name evidence="1" type="ORF">CRG98_038669</name>
</gene>
<dbReference type="AlphaFoldDB" id="A0A2I0IAB7"/>
<dbReference type="STRING" id="22663.A0A2I0IAB7"/>
<evidence type="ECO:0000313" key="1">
    <source>
        <dbReference type="EMBL" id="PKI40932.1"/>
    </source>
</evidence>
<sequence length="60" mass="6622">MEANQRIARINAHLHPPNFQVEESSSLRRANCRAKVLHLYDVVNTPGVTADIGHMDTGAV</sequence>
<protein>
    <submittedName>
        <fullName evidence="1">Uncharacterized protein</fullName>
    </submittedName>
</protein>
<evidence type="ECO:0000313" key="2">
    <source>
        <dbReference type="Proteomes" id="UP000233551"/>
    </source>
</evidence>
<keyword evidence="2" id="KW-1185">Reference proteome</keyword>